<organism evidence="1 2">
    <name type="scientific">Pseudosporangium ferrugineum</name>
    <dbReference type="NCBI Taxonomy" id="439699"/>
    <lineage>
        <taxon>Bacteria</taxon>
        <taxon>Bacillati</taxon>
        <taxon>Actinomycetota</taxon>
        <taxon>Actinomycetes</taxon>
        <taxon>Micromonosporales</taxon>
        <taxon>Micromonosporaceae</taxon>
        <taxon>Pseudosporangium</taxon>
    </lineage>
</organism>
<evidence type="ECO:0000313" key="1">
    <source>
        <dbReference type="EMBL" id="PRY16159.1"/>
    </source>
</evidence>
<dbReference type="EMBL" id="PVZG01000064">
    <property type="protein sequence ID" value="PRY16159.1"/>
    <property type="molecule type" value="Genomic_DNA"/>
</dbReference>
<reference evidence="1 2" key="1">
    <citation type="submission" date="2018-03" db="EMBL/GenBank/DDBJ databases">
        <title>Genomic Encyclopedia of Archaeal and Bacterial Type Strains, Phase II (KMG-II): from individual species to whole genera.</title>
        <authorList>
            <person name="Goeker M."/>
        </authorList>
    </citation>
    <scope>NUCLEOTIDE SEQUENCE [LARGE SCALE GENOMIC DNA]</scope>
    <source>
        <strain evidence="1 2">DSM 45348</strain>
    </source>
</reference>
<name>A0A2T0R5X9_9ACTN</name>
<evidence type="ECO:0000313" key="2">
    <source>
        <dbReference type="Proteomes" id="UP000239209"/>
    </source>
</evidence>
<proteinExistence type="predicted"/>
<dbReference type="AlphaFoldDB" id="A0A2T0R5X9"/>
<protein>
    <submittedName>
        <fullName evidence="1">Uncharacterized protein</fullName>
    </submittedName>
</protein>
<sequence>SRSSAAIRSASLLVVPGRTPASVSAFFTHVRNASG</sequence>
<comment type="caution">
    <text evidence="1">The sequence shown here is derived from an EMBL/GenBank/DDBJ whole genome shotgun (WGS) entry which is preliminary data.</text>
</comment>
<keyword evidence="2" id="KW-1185">Reference proteome</keyword>
<gene>
    <name evidence="1" type="ORF">CLV70_1641</name>
</gene>
<accession>A0A2T0R5X9</accession>
<feature type="non-terminal residue" evidence="1">
    <location>
        <position position="1"/>
    </location>
</feature>
<dbReference type="Proteomes" id="UP000239209">
    <property type="component" value="Unassembled WGS sequence"/>
</dbReference>